<sequence length="563" mass="59209">MTAQLAMASLALTIHLWMAFVFAIDIPASPPSTHTVVSPNFLGVSFELSSVTTYFGNDTSTIPQPMVNYIAGIRARTGDASVRLRIGGNSADSSIYVESQTSPMAVPNGQNANADDQSINYGPVLFEALAKMGQMAGGADYLFSVPLLNPNGTIPKLVADAKGSLGDSLNALLLGNEPDLYQAHKERPNIANYTVAVYETEFSGTVDILQSTFDNFAGPTICCSWNLVDVLNAGYLSKFALKYVTLQHYPQNFCPGLGMEHQQFFLPYYMQHSNVVTLAAWQSPAYQTITKNNSANAPRLVLSEFNSASCGGIPGLSDTFAVGGLWIADYALQLASVGYTAAYAHTREPGITYNLVTPPAGGNGNWTTNPPYYATIAIAEALRTDNGGIVVDLNLSDSTQAGYAVYDAKNSSVTRLILFNYASEPTQFTLPVTVFAGNAGKTALVKFLASASGANETTNVSWGGKTFAGVGDGKSAIDATWAGAPQNLNLQCTDGCNFNATGVSMAVVFLDNAQFAETAGPTTSGSSASPQATNSNSAPHISGLALGAFGTVFVATAVLLFLM</sequence>
<dbReference type="EMBL" id="JACAZI010000011">
    <property type="protein sequence ID" value="KAF7348518.1"/>
    <property type="molecule type" value="Genomic_DNA"/>
</dbReference>
<evidence type="ECO:0000256" key="1">
    <source>
        <dbReference type="SAM" id="Phobius"/>
    </source>
</evidence>
<dbReference type="AlphaFoldDB" id="A0A8H6XVX3"/>
<accession>A0A8H6XVX3</accession>
<dbReference type="InterPro" id="IPR052974">
    <property type="entry name" value="GH79_Enzymes"/>
</dbReference>
<feature type="signal peptide" evidence="2">
    <location>
        <begin position="1"/>
        <end position="23"/>
    </location>
</feature>
<evidence type="ECO:0000259" key="3">
    <source>
        <dbReference type="Pfam" id="PF16862"/>
    </source>
</evidence>
<dbReference type="Proteomes" id="UP000620124">
    <property type="component" value="Unassembled WGS sequence"/>
</dbReference>
<keyword evidence="5" id="KW-1185">Reference proteome</keyword>
<feature type="chain" id="PRO_5035003384" evidence="2">
    <location>
        <begin position="24"/>
        <end position="563"/>
    </location>
</feature>
<feature type="domain" description="Beta-glucuronidase C-terminal" evidence="3">
    <location>
        <begin position="402"/>
        <end position="474"/>
    </location>
</feature>
<organism evidence="4 5">
    <name type="scientific">Mycena venus</name>
    <dbReference type="NCBI Taxonomy" id="2733690"/>
    <lineage>
        <taxon>Eukaryota</taxon>
        <taxon>Fungi</taxon>
        <taxon>Dikarya</taxon>
        <taxon>Basidiomycota</taxon>
        <taxon>Agaricomycotina</taxon>
        <taxon>Agaricomycetes</taxon>
        <taxon>Agaricomycetidae</taxon>
        <taxon>Agaricales</taxon>
        <taxon>Marasmiineae</taxon>
        <taxon>Mycenaceae</taxon>
        <taxon>Mycena</taxon>
    </lineage>
</organism>
<evidence type="ECO:0000313" key="4">
    <source>
        <dbReference type="EMBL" id="KAF7348518.1"/>
    </source>
</evidence>
<name>A0A8H6XVX3_9AGAR</name>
<keyword evidence="1" id="KW-0472">Membrane</keyword>
<keyword evidence="1" id="KW-1133">Transmembrane helix</keyword>
<evidence type="ECO:0000313" key="5">
    <source>
        <dbReference type="Proteomes" id="UP000620124"/>
    </source>
</evidence>
<dbReference type="GO" id="GO:0016787">
    <property type="term" value="F:hydrolase activity"/>
    <property type="evidence" value="ECO:0007669"/>
    <property type="project" value="UniProtKB-KW"/>
</dbReference>
<reference evidence="4" key="1">
    <citation type="submission" date="2020-05" db="EMBL/GenBank/DDBJ databases">
        <title>Mycena genomes resolve the evolution of fungal bioluminescence.</title>
        <authorList>
            <person name="Tsai I.J."/>
        </authorList>
    </citation>
    <scope>NUCLEOTIDE SEQUENCE</scope>
    <source>
        <strain evidence="4">CCC161011</strain>
    </source>
</reference>
<dbReference type="PANTHER" id="PTHR36183">
    <property type="entry name" value="BETA-GLUCURONIDASE"/>
    <property type="match status" value="1"/>
</dbReference>
<dbReference type="Gene3D" id="3.20.20.80">
    <property type="entry name" value="Glycosidases"/>
    <property type="match status" value="1"/>
</dbReference>
<dbReference type="InterPro" id="IPR031728">
    <property type="entry name" value="GlcAase_C"/>
</dbReference>
<proteinExistence type="predicted"/>
<dbReference type="OrthoDB" id="2796951at2759"/>
<gene>
    <name evidence="4" type="ORF">MVEN_01369300</name>
</gene>
<keyword evidence="2" id="KW-0732">Signal</keyword>
<keyword evidence="4" id="KW-0378">Hydrolase</keyword>
<evidence type="ECO:0000256" key="2">
    <source>
        <dbReference type="SAM" id="SignalP"/>
    </source>
</evidence>
<protein>
    <submittedName>
        <fullName evidence="4">Glycoside hydrolase family 79 protein</fullName>
    </submittedName>
</protein>
<feature type="transmembrane region" description="Helical" evidence="1">
    <location>
        <begin position="541"/>
        <end position="562"/>
    </location>
</feature>
<dbReference type="Pfam" id="PF16862">
    <property type="entry name" value="Glyco_hydro_79C"/>
    <property type="match status" value="1"/>
</dbReference>
<keyword evidence="1" id="KW-0812">Transmembrane</keyword>
<dbReference type="PANTHER" id="PTHR36183:SF2">
    <property type="entry name" value="BETA-GLUCURONIDASE C-TERMINAL DOMAIN-CONTAINING PROTEIN"/>
    <property type="match status" value="1"/>
</dbReference>
<comment type="caution">
    <text evidence="4">The sequence shown here is derived from an EMBL/GenBank/DDBJ whole genome shotgun (WGS) entry which is preliminary data.</text>
</comment>